<feature type="non-terminal residue" evidence="2">
    <location>
        <position position="1"/>
    </location>
</feature>
<gene>
    <name evidence="2" type="ORF">C0Q70_00681</name>
</gene>
<sequence length="263" mass="29217">VRCGSVYVSSEDSTQAVTQTVVTATSVAEKKRRASKYTVAIGTSHGHVQAFLEDADSVLSALDQCQAEEKCLMLIKRPKDTARKMLKSHSWANLSVSEPQLFRQFNGVSLGQTEPVTHQPYMMRRSSDQQSVTSCETDRSDGRRRYVTARGKENLRRQGQRSLSDSTNDNYQLLSDATSVACDYHADRKGERIREHSRLAWTLLKRLCRATVTPTGVGKAARDKLRIKGCKGRVSASTSRLNDKLSTEFTTLVTSTMGPGHSR</sequence>
<dbReference type="Proteomes" id="UP000245119">
    <property type="component" value="Linkage Group LG1"/>
</dbReference>
<dbReference type="STRING" id="400727.A0A2T7PXE8"/>
<dbReference type="AlphaFoldDB" id="A0A2T7PXE8"/>
<organism evidence="2 3">
    <name type="scientific">Pomacea canaliculata</name>
    <name type="common">Golden apple snail</name>
    <dbReference type="NCBI Taxonomy" id="400727"/>
    <lineage>
        <taxon>Eukaryota</taxon>
        <taxon>Metazoa</taxon>
        <taxon>Spiralia</taxon>
        <taxon>Lophotrochozoa</taxon>
        <taxon>Mollusca</taxon>
        <taxon>Gastropoda</taxon>
        <taxon>Caenogastropoda</taxon>
        <taxon>Architaenioglossa</taxon>
        <taxon>Ampullarioidea</taxon>
        <taxon>Ampullariidae</taxon>
        <taxon>Pomacea</taxon>
    </lineage>
</organism>
<protein>
    <submittedName>
        <fullName evidence="2">Uncharacterized protein</fullName>
    </submittedName>
</protein>
<accession>A0A2T7PXE8</accession>
<reference evidence="2 3" key="1">
    <citation type="submission" date="2018-04" db="EMBL/GenBank/DDBJ databases">
        <title>The genome of golden apple snail Pomacea canaliculata provides insight into stress tolerance and invasive adaptation.</title>
        <authorList>
            <person name="Liu C."/>
            <person name="Liu B."/>
            <person name="Ren Y."/>
            <person name="Zhang Y."/>
            <person name="Wang H."/>
            <person name="Li S."/>
            <person name="Jiang F."/>
            <person name="Yin L."/>
            <person name="Zhang G."/>
            <person name="Qian W."/>
            <person name="Fan W."/>
        </authorList>
    </citation>
    <scope>NUCLEOTIDE SEQUENCE [LARGE SCALE GENOMIC DNA]</scope>
    <source>
        <strain evidence="2">SZHN2017</strain>
        <tissue evidence="2">Muscle</tissue>
    </source>
</reference>
<evidence type="ECO:0000256" key="1">
    <source>
        <dbReference type="SAM" id="MobiDB-lite"/>
    </source>
</evidence>
<evidence type="ECO:0000313" key="2">
    <source>
        <dbReference type="EMBL" id="PVD38070.1"/>
    </source>
</evidence>
<feature type="region of interest" description="Disordered" evidence="1">
    <location>
        <begin position="122"/>
        <end position="145"/>
    </location>
</feature>
<keyword evidence="3" id="KW-1185">Reference proteome</keyword>
<evidence type="ECO:0000313" key="3">
    <source>
        <dbReference type="Proteomes" id="UP000245119"/>
    </source>
</evidence>
<dbReference type="EMBL" id="PZQS01000001">
    <property type="protein sequence ID" value="PVD38070.1"/>
    <property type="molecule type" value="Genomic_DNA"/>
</dbReference>
<comment type="caution">
    <text evidence="2">The sequence shown here is derived from an EMBL/GenBank/DDBJ whole genome shotgun (WGS) entry which is preliminary data.</text>
</comment>
<name>A0A2T7PXE8_POMCA</name>
<feature type="compositionally biased region" description="Basic and acidic residues" evidence="1">
    <location>
        <begin position="136"/>
        <end position="145"/>
    </location>
</feature>
<dbReference type="OrthoDB" id="6093997at2759"/>
<proteinExistence type="predicted"/>